<protein>
    <recommendedName>
        <fullName evidence="3">Thioredoxin domain-containing protein</fullName>
    </recommendedName>
</protein>
<sequence>MAGQVVSQDEFIKARKEFLAKEKAALRANDELVSELRHLPMVKIDKEYTFDGPNGEVTFADLFDGRKQLIIYHFMFAPEDEVGCDGCSFQADNLPSSLSHLHARETTLVLVSRAPLAKVEKFKARMGWAFPWYSSFGTDFNYDFHVTNDETVTPVQYNYKGKDEILNDKNPLNRVHVKGESPGMSVFLREGGDIFHTYSTFARGLDTMLVTNRLLDITPLGRQDEVDLKYHDEY</sequence>
<proteinExistence type="predicted"/>
<dbReference type="Proteomes" id="UP000054321">
    <property type="component" value="Unassembled WGS sequence"/>
</dbReference>
<dbReference type="EMBL" id="KN832883">
    <property type="protein sequence ID" value="KIM96723.1"/>
    <property type="molecule type" value="Genomic_DNA"/>
</dbReference>
<dbReference type="Pfam" id="PF05988">
    <property type="entry name" value="DUF899"/>
    <property type="match status" value="1"/>
</dbReference>
<dbReference type="HOGENOM" id="CLU_066898_2_0_1"/>
<dbReference type="InterPro" id="IPR036249">
    <property type="entry name" value="Thioredoxin-like_sf"/>
</dbReference>
<keyword evidence="2" id="KW-1185">Reference proteome</keyword>
<dbReference type="STRING" id="913774.A0A0C3CCS2"/>
<name>A0A0C3CCS2_OIDMZ</name>
<evidence type="ECO:0008006" key="3">
    <source>
        <dbReference type="Google" id="ProtNLM"/>
    </source>
</evidence>
<accession>A0A0C3CCS2</accession>
<organism evidence="1 2">
    <name type="scientific">Oidiodendron maius (strain Zn)</name>
    <dbReference type="NCBI Taxonomy" id="913774"/>
    <lineage>
        <taxon>Eukaryota</taxon>
        <taxon>Fungi</taxon>
        <taxon>Dikarya</taxon>
        <taxon>Ascomycota</taxon>
        <taxon>Pezizomycotina</taxon>
        <taxon>Leotiomycetes</taxon>
        <taxon>Leotiomycetes incertae sedis</taxon>
        <taxon>Myxotrichaceae</taxon>
        <taxon>Oidiodendron</taxon>
    </lineage>
</organism>
<dbReference type="AlphaFoldDB" id="A0A0C3CCS2"/>
<reference evidence="2" key="2">
    <citation type="submission" date="2015-01" db="EMBL/GenBank/DDBJ databases">
        <title>Evolutionary Origins and Diversification of the Mycorrhizal Mutualists.</title>
        <authorList>
            <consortium name="DOE Joint Genome Institute"/>
            <consortium name="Mycorrhizal Genomics Consortium"/>
            <person name="Kohler A."/>
            <person name="Kuo A."/>
            <person name="Nagy L.G."/>
            <person name="Floudas D."/>
            <person name="Copeland A."/>
            <person name="Barry K.W."/>
            <person name="Cichocki N."/>
            <person name="Veneault-Fourrey C."/>
            <person name="LaButti K."/>
            <person name="Lindquist E.A."/>
            <person name="Lipzen A."/>
            <person name="Lundell T."/>
            <person name="Morin E."/>
            <person name="Murat C."/>
            <person name="Riley R."/>
            <person name="Ohm R."/>
            <person name="Sun H."/>
            <person name="Tunlid A."/>
            <person name="Henrissat B."/>
            <person name="Grigoriev I.V."/>
            <person name="Hibbett D.S."/>
            <person name="Martin F."/>
        </authorList>
    </citation>
    <scope>NUCLEOTIDE SEQUENCE [LARGE SCALE GENOMIC DNA]</scope>
    <source>
        <strain evidence="2">Zn</strain>
    </source>
</reference>
<reference evidence="1 2" key="1">
    <citation type="submission" date="2014-04" db="EMBL/GenBank/DDBJ databases">
        <authorList>
            <consortium name="DOE Joint Genome Institute"/>
            <person name="Kuo A."/>
            <person name="Martino E."/>
            <person name="Perotto S."/>
            <person name="Kohler A."/>
            <person name="Nagy L.G."/>
            <person name="Floudas D."/>
            <person name="Copeland A."/>
            <person name="Barry K.W."/>
            <person name="Cichocki N."/>
            <person name="Veneault-Fourrey C."/>
            <person name="LaButti K."/>
            <person name="Lindquist E.A."/>
            <person name="Lipzen A."/>
            <person name="Lundell T."/>
            <person name="Morin E."/>
            <person name="Murat C."/>
            <person name="Sun H."/>
            <person name="Tunlid A."/>
            <person name="Henrissat B."/>
            <person name="Grigoriev I.V."/>
            <person name="Hibbett D.S."/>
            <person name="Martin F."/>
            <person name="Nordberg H.P."/>
            <person name="Cantor M.N."/>
            <person name="Hua S.X."/>
        </authorList>
    </citation>
    <scope>NUCLEOTIDE SEQUENCE [LARGE SCALE GENOMIC DNA]</scope>
    <source>
        <strain evidence="1 2">Zn</strain>
    </source>
</reference>
<dbReference type="InParanoid" id="A0A0C3CCS2"/>
<dbReference type="InterPro" id="IPR010296">
    <property type="entry name" value="DUF899_thioredox"/>
</dbReference>
<evidence type="ECO:0000313" key="2">
    <source>
        <dbReference type="Proteomes" id="UP000054321"/>
    </source>
</evidence>
<dbReference type="OrthoDB" id="3503208at2759"/>
<evidence type="ECO:0000313" key="1">
    <source>
        <dbReference type="EMBL" id="KIM96723.1"/>
    </source>
</evidence>
<gene>
    <name evidence="1" type="ORF">OIDMADRAFT_148016</name>
</gene>
<dbReference type="SUPFAM" id="SSF52833">
    <property type="entry name" value="Thioredoxin-like"/>
    <property type="match status" value="1"/>
</dbReference>